<keyword evidence="3 8" id="KW-0732">Signal</keyword>
<dbReference type="Pfam" id="PF08127">
    <property type="entry name" value="Propeptide_C1"/>
    <property type="match status" value="1"/>
</dbReference>
<dbReference type="InterPro" id="IPR000668">
    <property type="entry name" value="Peptidase_C1A_C"/>
</dbReference>
<dbReference type="PROSITE" id="PS00139">
    <property type="entry name" value="THIOL_PROTEASE_CYS"/>
    <property type="match status" value="1"/>
</dbReference>
<keyword evidence="4" id="KW-0378">Hydrolase</keyword>
<dbReference type="EMBL" id="OV651832">
    <property type="protein sequence ID" value="CAH1107179.1"/>
    <property type="molecule type" value="Genomic_DNA"/>
</dbReference>
<sequence>MKLHILSILTLASSCLTIQLPQPHPLSDEFINSINSAQSTWTAGRNFAENIPLSYIKKLMGVLPDHQNYMPPVLIHSLEGVQLPTDFDARQQWPNCPTIQEIRDQGSCGSCWAFGAVEAMSDRICIHSNGKVHFHVSSDDLVSCCWTCGMGCNGGFPGAAWHYWVRKGLVSGGQYGTNQGCRPYEIPPCEHHVNGTRPPCNGDDGKTPKCTKQCESSYTIPYAKDKNFGAKAYSISSDVNQIQTEIQKNGPVEGAFTVYADFVNYKSGVYQHVEGEVLGGHAIRILGWGEQNGTPYWLVANSWNRDWGDHGTFKILRGKDHCGIESGVVAGIPK</sequence>
<comment type="similarity">
    <text evidence="1">Belongs to the peptidase C1 family.</text>
</comment>
<organism evidence="10 11">
    <name type="scientific">Psylliodes chrysocephalus</name>
    <dbReference type="NCBI Taxonomy" id="3402493"/>
    <lineage>
        <taxon>Eukaryota</taxon>
        <taxon>Metazoa</taxon>
        <taxon>Ecdysozoa</taxon>
        <taxon>Arthropoda</taxon>
        <taxon>Hexapoda</taxon>
        <taxon>Insecta</taxon>
        <taxon>Pterygota</taxon>
        <taxon>Neoptera</taxon>
        <taxon>Endopterygota</taxon>
        <taxon>Coleoptera</taxon>
        <taxon>Polyphaga</taxon>
        <taxon>Cucujiformia</taxon>
        <taxon>Chrysomeloidea</taxon>
        <taxon>Chrysomelidae</taxon>
        <taxon>Galerucinae</taxon>
        <taxon>Alticini</taxon>
        <taxon>Psylliodes</taxon>
    </lineage>
</organism>
<feature type="signal peptide" evidence="8">
    <location>
        <begin position="1"/>
        <end position="17"/>
    </location>
</feature>
<dbReference type="InterPro" id="IPR000169">
    <property type="entry name" value="Pept_cys_AS"/>
</dbReference>
<dbReference type="SMART" id="SM00645">
    <property type="entry name" value="Pept_C1"/>
    <property type="match status" value="1"/>
</dbReference>
<evidence type="ECO:0000256" key="3">
    <source>
        <dbReference type="ARBA" id="ARBA00022729"/>
    </source>
</evidence>
<dbReference type="PANTHER" id="PTHR12411">
    <property type="entry name" value="CYSTEINE PROTEASE FAMILY C1-RELATED"/>
    <property type="match status" value="1"/>
</dbReference>
<evidence type="ECO:0000313" key="11">
    <source>
        <dbReference type="Proteomes" id="UP001153636"/>
    </source>
</evidence>
<keyword evidence="2" id="KW-0645">Protease</keyword>
<evidence type="ECO:0000256" key="1">
    <source>
        <dbReference type="ARBA" id="ARBA00008455"/>
    </source>
</evidence>
<keyword evidence="6" id="KW-0865">Zymogen</keyword>
<name>A0A9P0G9G2_9CUCU</name>
<dbReference type="CDD" id="cd02620">
    <property type="entry name" value="Peptidase_C1A_CathepsinB"/>
    <property type="match status" value="1"/>
</dbReference>
<dbReference type="OrthoDB" id="640249at2759"/>
<protein>
    <recommendedName>
        <fullName evidence="9">Peptidase C1A papain C-terminal domain-containing protein</fullName>
    </recommendedName>
</protein>
<evidence type="ECO:0000256" key="2">
    <source>
        <dbReference type="ARBA" id="ARBA00022670"/>
    </source>
</evidence>
<dbReference type="AlphaFoldDB" id="A0A9P0G9G2"/>
<feature type="chain" id="PRO_5040421795" description="Peptidase C1A papain C-terminal domain-containing protein" evidence="8">
    <location>
        <begin position="18"/>
        <end position="334"/>
    </location>
</feature>
<dbReference type="Gene3D" id="3.90.70.10">
    <property type="entry name" value="Cysteine proteinases"/>
    <property type="match status" value="1"/>
</dbReference>
<dbReference type="PRINTS" id="PR00705">
    <property type="entry name" value="PAPAIN"/>
</dbReference>
<dbReference type="FunFam" id="3.90.70.10:FF:000031">
    <property type="entry name" value="Cathepsin B"/>
    <property type="match status" value="1"/>
</dbReference>
<keyword evidence="11" id="KW-1185">Reference proteome</keyword>
<dbReference type="GO" id="GO:0004197">
    <property type="term" value="F:cysteine-type endopeptidase activity"/>
    <property type="evidence" value="ECO:0007669"/>
    <property type="project" value="InterPro"/>
</dbReference>
<evidence type="ECO:0000256" key="7">
    <source>
        <dbReference type="ARBA" id="ARBA00023157"/>
    </source>
</evidence>
<dbReference type="GO" id="GO:0006508">
    <property type="term" value="P:proteolysis"/>
    <property type="evidence" value="ECO:0007669"/>
    <property type="project" value="UniProtKB-KW"/>
</dbReference>
<proteinExistence type="inferred from homology"/>
<dbReference type="PROSITE" id="PS51257">
    <property type="entry name" value="PROKAR_LIPOPROTEIN"/>
    <property type="match status" value="1"/>
</dbReference>
<evidence type="ECO:0000256" key="6">
    <source>
        <dbReference type="ARBA" id="ARBA00023145"/>
    </source>
</evidence>
<dbReference type="InterPro" id="IPR038765">
    <property type="entry name" value="Papain-like_cys_pep_sf"/>
</dbReference>
<dbReference type="InterPro" id="IPR012599">
    <property type="entry name" value="Propeptide_C1A"/>
</dbReference>
<accession>A0A9P0G9G2</accession>
<evidence type="ECO:0000256" key="8">
    <source>
        <dbReference type="SAM" id="SignalP"/>
    </source>
</evidence>
<dbReference type="InterPro" id="IPR013128">
    <property type="entry name" value="Peptidase_C1A"/>
</dbReference>
<dbReference type="Proteomes" id="UP001153636">
    <property type="component" value="Chromosome 20"/>
</dbReference>
<keyword evidence="5" id="KW-0788">Thiol protease</keyword>
<dbReference type="InterPro" id="IPR025660">
    <property type="entry name" value="Pept_his_AS"/>
</dbReference>
<dbReference type="PROSITE" id="PS00639">
    <property type="entry name" value="THIOL_PROTEASE_HIS"/>
    <property type="match status" value="1"/>
</dbReference>
<dbReference type="Pfam" id="PF00112">
    <property type="entry name" value="Peptidase_C1"/>
    <property type="match status" value="1"/>
</dbReference>
<gene>
    <name evidence="10" type="ORF">PSYICH_LOCUS7939</name>
</gene>
<evidence type="ECO:0000313" key="10">
    <source>
        <dbReference type="EMBL" id="CAH1107179.1"/>
    </source>
</evidence>
<dbReference type="SUPFAM" id="SSF54001">
    <property type="entry name" value="Cysteine proteinases"/>
    <property type="match status" value="1"/>
</dbReference>
<evidence type="ECO:0000259" key="9">
    <source>
        <dbReference type="SMART" id="SM00645"/>
    </source>
</evidence>
<evidence type="ECO:0000256" key="5">
    <source>
        <dbReference type="ARBA" id="ARBA00022807"/>
    </source>
</evidence>
<evidence type="ECO:0000256" key="4">
    <source>
        <dbReference type="ARBA" id="ARBA00022801"/>
    </source>
</evidence>
<keyword evidence="7" id="KW-1015">Disulfide bond</keyword>
<feature type="domain" description="Peptidase C1A papain C-terminal" evidence="9">
    <location>
        <begin position="83"/>
        <end position="332"/>
    </location>
</feature>
<reference evidence="10" key="1">
    <citation type="submission" date="2022-01" db="EMBL/GenBank/DDBJ databases">
        <authorList>
            <person name="King R."/>
        </authorList>
    </citation>
    <scope>NUCLEOTIDE SEQUENCE</scope>
</reference>